<dbReference type="AlphaFoldDB" id="X1GRX7"/>
<gene>
    <name evidence="1" type="ORF">S03H2_32981</name>
</gene>
<accession>X1GRX7</accession>
<sequence length="60" mass="6888">MKIKRIDTITGTIKIVSFDDVIENLTDGNVASINRKKVNYCLLNNETIKTGKYEFSRCVY</sequence>
<evidence type="ECO:0000313" key="1">
    <source>
        <dbReference type="EMBL" id="GAH59922.1"/>
    </source>
</evidence>
<name>X1GRX7_9ZZZZ</name>
<organism evidence="1">
    <name type="scientific">marine sediment metagenome</name>
    <dbReference type="NCBI Taxonomy" id="412755"/>
    <lineage>
        <taxon>unclassified sequences</taxon>
        <taxon>metagenomes</taxon>
        <taxon>ecological metagenomes</taxon>
    </lineage>
</organism>
<reference evidence="1" key="1">
    <citation type="journal article" date="2014" name="Front. Microbiol.">
        <title>High frequency of phylogenetically diverse reductive dehalogenase-homologous genes in deep subseafloor sedimentary metagenomes.</title>
        <authorList>
            <person name="Kawai M."/>
            <person name="Futagami T."/>
            <person name="Toyoda A."/>
            <person name="Takaki Y."/>
            <person name="Nishi S."/>
            <person name="Hori S."/>
            <person name="Arai W."/>
            <person name="Tsubouchi T."/>
            <person name="Morono Y."/>
            <person name="Uchiyama I."/>
            <person name="Ito T."/>
            <person name="Fujiyama A."/>
            <person name="Inagaki F."/>
            <person name="Takami H."/>
        </authorList>
    </citation>
    <scope>NUCLEOTIDE SEQUENCE</scope>
    <source>
        <strain evidence="1">Expedition CK06-06</strain>
    </source>
</reference>
<protein>
    <submittedName>
        <fullName evidence="1">Uncharacterized protein</fullName>
    </submittedName>
</protein>
<proteinExistence type="predicted"/>
<comment type="caution">
    <text evidence="1">The sequence shown here is derived from an EMBL/GenBank/DDBJ whole genome shotgun (WGS) entry which is preliminary data.</text>
</comment>
<dbReference type="EMBL" id="BARU01020061">
    <property type="protein sequence ID" value="GAH59922.1"/>
    <property type="molecule type" value="Genomic_DNA"/>
</dbReference>